<organism evidence="3 4">
    <name type="scientific">Streptomyces griseoruber</name>
    <dbReference type="NCBI Taxonomy" id="1943"/>
    <lineage>
        <taxon>Bacteria</taxon>
        <taxon>Bacillati</taxon>
        <taxon>Actinomycetota</taxon>
        <taxon>Actinomycetes</taxon>
        <taxon>Kitasatosporales</taxon>
        <taxon>Streptomycetaceae</taxon>
        <taxon>Streptomyces</taxon>
    </lineage>
</organism>
<feature type="transmembrane region" description="Helical" evidence="2">
    <location>
        <begin position="21"/>
        <end position="40"/>
    </location>
</feature>
<proteinExistence type="predicted"/>
<keyword evidence="2" id="KW-0472">Membrane</keyword>
<evidence type="ECO:0000256" key="2">
    <source>
        <dbReference type="SAM" id="Phobius"/>
    </source>
</evidence>
<accession>A0A117RCC9</accession>
<evidence type="ECO:0000313" key="4">
    <source>
        <dbReference type="Proteomes" id="UP000052982"/>
    </source>
</evidence>
<name>A0A117RCC9_9ACTN</name>
<dbReference type="EMBL" id="LMWW01000027">
    <property type="protein sequence ID" value="KUN82916.1"/>
    <property type="molecule type" value="Genomic_DNA"/>
</dbReference>
<evidence type="ECO:0000256" key="1">
    <source>
        <dbReference type="SAM" id="MobiDB-lite"/>
    </source>
</evidence>
<protein>
    <submittedName>
        <fullName evidence="3">Uncharacterized protein</fullName>
    </submittedName>
</protein>
<feature type="compositionally biased region" description="Basic and acidic residues" evidence="1">
    <location>
        <begin position="53"/>
        <end position="76"/>
    </location>
</feature>
<gene>
    <name evidence="3" type="ORF">AQJ64_18230</name>
</gene>
<dbReference type="RefSeq" id="WP_055638604.1">
    <property type="nucleotide sequence ID" value="NZ_KQ948768.1"/>
</dbReference>
<dbReference type="Proteomes" id="UP000052982">
    <property type="component" value="Unassembled WGS sequence"/>
</dbReference>
<keyword evidence="2" id="KW-0812">Transmembrane</keyword>
<comment type="caution">
    <text evidence="3">The sequence shown here is derived from an EMBL/GenBank/DDBJ whole genome shotgun (WGS) entry which is preliminary data.</text>
</comment>
<dbReference type="AlphaFoldDB" id="A0A117RCC9"/>
<evidence type="ECO:0000313" key="3">
    <source>
        <dbReference type="EMBL" id="KUN82916.1"/>
    </source>
</evidence>
<feature type="region of interest" description="Disordered" evidence="1">
    <location>
        <begin position="53"/>
        <end position="83"/>
    </location>
</feature>
<reference evidence="3 4" key="1">
    <citation type="submission" date="2015-10" db="EMBL/GenBank/DDBJ databases">
        <title>Draft genome sequence of Streptomyces griseoruber DSM 40281, type strain for the species Streptomyces griseoruber.</title>
        <authorList>
            <person name="Ruckert C."/>
            <person name="Winkler A."/>
            <person name="Kalinowski J."/>
            <person name="Kampfer P."/>
            <person name="Glaeser S."/>
        </authorList>
    </citation>
    <scope>NUCLEOTIDE SEQUENCE [LARGE SCALE GENOMIC DNA]</scope>
    <source>
        <strain evidence="3 4">DSM 40281</strain>
    </source>
</reference>
<keyword evidence="4" id="KW-1185">Reference proteome</keyword>
<sequence length="83" mass="9130">MDAFLRAEDARVPRWSARTKDALGGLAILTAALLALWFAVQMPIHPAEQALDAEQRGRLERSTRDPAQEAKNRDVWIDSGGGC</sequence>
<keyword evidence="2" id="KW-1133">Transmembrane helix</keyword>